<protein>
    <recommendedName>
        <fullName evidence="3">Retrotransposon gag domain-containing protein</fullName>
    </recommendedName>
</protein>
<name>A0A3B1JB34_ASTMX</name>
<organism evidence="1 2">
    <name type="scientific">Astyanax mexicanus</name>
    <name type="common">Blind cave fish</name>
    <name type="synonym">Astyanax fasciatus mexicanus</name>
    <dbReference type="NCBI Taxonomy" id="7994"/>
    <lineage>
        <taxon>Eukaryota</taxon>
        <taxon>Metazoa</taxon>
        <taxon>Chordata</taxon>
        <taxon>Craniata</taxon>
        <taxon>Vertebrata</taxon>
        <taxon>Euteleostomi</taxon>
        <taxon>Actinopterygii</taxon>
        <taxon>Neopterygii</taxon>
        <taxon>Teleostei</taxon>
        <taxon>Ostariophysi</taxon>
        <taxon>Characiformes</taxon>
        <taxon>Characoidei</taxon>
        <taxon>Acestrorhamphidae</taxon>
        <taxon>Acestrorhamphinae</taxon>
        <taxon>Astyanax</taxon>
    </lineage>
</organism>
<dbReference type="Ensembl" id="ENSAMXT00000035057.1">
    <property type="protein sequence ID" value="ENSAMXP00000039070.1"/>
    <property type="gene ID" value="ENSAMXG00000041634.1"/>
</dbReference>
<reference evidence="2" key="2">
    <citation type="journal article" date="2014" name="Nat. Commun.">
        <title>The cavefish genome reveals candidate genes for eye loss.</title>
        <authorList>
            <person name="McGaugh S.E."/>
            <person name="Gross J.B."/>
            <person name="Aken B."/>
            <person name="Blin M."/>
            <person name="Borowsky R."/>
            <person name="Chalopin D."/>
            <person name="Hinaux H."/>
            <person name="Jeffery W.R."/>
            <person name="Keene A."/>
            <person name="Ma L."/>
            <person name="Minx P."/>
            <person name="Murphy D."/>
            <person name="O'Quin K.E."/>
            <person name="Retaux S."/>
            <person name="Rohner N."/>
            <person name="Searle S.M."/>
            <person name="Stahl B.A."/>
            <person name="Tabin C."/>
            <person name="Volff J.N."/>
            <person name="Yoshizawa M."/>
            <person name="Warren W.C."/>
        </authorList>
    </citation>
    <scope>NUCLEOTIDE SEQUENCE [LARGE SCALE GENOMIC DNA]</scope>
    <source>
        <strain evidence="2">female</strain>
    </source>
</reference>
<sequence length="198" mass="22378">ICLLNQLSEIISSHFAWLAPFVERFEHFFEANDVPDASVIGATTYSLLLSLLALDKPGSKPYKDVVDTLDGHFFPNPIIAKRFRFHKCNQEEGETIAQYVAILKKSSKHCDFGAHLQDALHDICSKHRTNEDSEPCVSDKLATVRSVRYTYQPRNTPANTKPISKTDLQTTRQTEHLNHWVKSLNCCVTECCLKTGAQ</sequence>
<evidence type="ECO:0000313" key="2">
    <source>
        <dbReference type="Proteomes" id="UP000018467"/>
    </source>
</evidence>
<evidence type="ECO:0000313" key="1">
    <source>
        <dbReference type="Ensembl" id="ENSAMXP00000039070.1"/>
    </source>
</evidence>
<evidence type="ECO:0008006" key="3">
    <source>
        <dbReference type="Google" id="ProtNLM"/>
    </source>
</evidence>
<reference evidence="1" key="3">
    <citation type="submission" date="2025-08" db="UniProtKB">
        <authorList>
            <consortium name="Ensembl"/>
        </authorList>
    </citation>
    <scope>IDENTIFICATION</scope>
</reference>
<reference evidence="2" key="1">
    <citation type="submission" date="2013-03" db="EMBL/GenBank/DDBJ databases">
        <authorList>
            <person name="Jeffery W."/>
            <person name="Warren W."/>
            <person name="Wilson R.K."/>
        </authorList>
    </citation>
    <scope>NUCLEOTIDE SEQUENCE</scope>
    <source>
        <strain evidence="2">female</strain>
    </source>
</reference>
<keyword evidence="2" id="KW-1185">Reference proteome</keyword>
<proteinExistence type="predicted"/>
<dbReference type="Bgee" id="ENSAMXG00000041634">
    <property type="expression patterns" value="Expressed in brain and 6 other cell types or tissues"/>
</dbReference>
<dbReference type="Proteomes" id="UP000018467">
    <property type="component" value="Unassembled WGS sequence"/>
</dbReference>
<accession>A0A3B1JB34</accession>
<dbReference type="AlphaFoldDB" id="A0A3B1JB34"/>
<dbReference type="GeneTree" id="ENSGT00940000165756"/>
<dbReference type="InParanoid" id="A0A3B1JB34"/>
<reference evidence="1" key="4">
    <citation type="submission" date="2025-09" db="UniProtKB">
        <authorList>
            <consortium name="Ensembl"/>
        </authorList>
    </citation>
    <scope>IDENTIFICATION</scope>
</reference>